<dbReference type="GO" id="GO:0006397">
    <property type="term" value="P:mRNA processing"/>
    <property type="evidence" value="ECO:0007669"/>
    <property type="project" value="InterPro"/>
</dbReference>
<evidence type="ECO:0000256" key="2">
    <source>
        <dbReference type="ARBA" id="ARBA00023242"/>
    </source>
</evidence>
<dbReference type="InterPro" id="IPR008501">
    <property type="entry name" value="THOC7/Mft1"/>
</dbReference>
<dbReference type="Proteomes" id="UP000620124">
    <property type="component" value="Unassembled WGS sequence"/>
</dbReference>
<dbReference type="AlphaFoldDB" id="A0A8H6Y4S4"/>
<proteinExistence type="predicted"/>
<keyword evidence="3" id="KW-0175">Coiled coil</keyword>
<protein>
    <submittedName>
        <fullName evidence="5">Uncharacterized protein</fullName>
    </submittedName>
</protein>
<dbReference type="GO" id="GO:0000445">
    <property type="term" value="C:THO complex part of transcription export complex"/>
    <property type="evidence" value="ECO:0007669"/>
    <property type="project" value="InterPro"/>
</dbReference>
<keyword evidence="2" id="KW-0539">Nucleus</keyword>
<sequence length="498" mass="54998">MGANQFVDPDLVRGVSIGFVAPTITPELVPMSGSMPNIISLPFGRCPPLHLQAPTWRHLLKLMARLSGTRIEPTVEALAVTRSSQMHLRTVVQFVRTHHASSDWRAVLWFTIDHPVPTSLPNSRKYTNGDVDVLPWSYTLSSLPALLRDGSDTLLSKFYTIPSSAAAALEESRKYIGDSSSGMRKLAKMVETCYPQMVEPGGDEGSERKPDQIILARITNDERPLRRVIKKFHTYTALSHGGAPVPAPGATTSATPINDAREAFLVELASFQLLLRKSVMICEAEARQVEEYQREKERINDEHGTLRGQIEQLKTSLEHEQMLRRRKMEYDFVAEKVNTLPTREELEQTIQSLENDMAAIRAEHDTQNRLIQGQKAALDAIVGNLEALRFMGKDREAAASTDLSPRDTPGPEGAGDTAAAAEGETALPEKMEVEEGEEETVLESEVPGETGAEDDIEMGEVEEPEKSFKGKKKRDEELEEGEASDASSELSEPPGSDD</sequence>
<name>A0A8H6Y4S4_9AGAR</name>
<dbReference type="Pfam" id="PF05615">
    <property type="entry name" value="THOC7"/>
    <property type="match status" value="1"/>
</dbReference>
<feature type="region of interest" description="Disordered" evidence="4">
    <location>
        <begin position="396"/>
        <end position="498"/>
    </location>
</feature>
<reference evidence="5" key="1">
    <citation type="submission" date="2020-05" db="EMBL/GenBank/DDBJ databases">
        <title>Mycena genomes resolve the evolution of fungal bioluminescence.</title>
        <authorList>
            <person name="Tsai I.J."/>
        </authorList>
    </citation>
    <scope>NUCLEOTIDE SEQUENCE</scope>
    <source>
        <strain evidence="5">CCC161011</strain>
    </source>
</reference>
<evidence type="ECO:0000256" key="1">
    <source>
        <dbReference type="ARBA" id="ARBA00004123"/>
    </source>
</evidence>
<dbReference type="OrthoDB" id="3269480at2759"/>
<keyword evidence="6" id="KW-1185">Reference proteome</keyword>
<organism evidence="5 6">
    <name type="scientific">Mycena venus</name>
    <dbReference type="NCBI Taxonomy" id="2733690"/>
    <lineage>
        <taxon>Eukaryota</taxon>
        <taxon>Fungi</taxon>
        <taxon>Dikarya</taxon>
        <taxon>Basidiomycota</taxon>
        <taxon>Agaricomycotina</taxon>
        <taxon>Agaricomycetes</taxon>
        <taxon>Agaricomycetidae</taxon>
        <taxon>Agaricales</taxon>
        <taxon>Marasmiineae</taxon>
        <taxon>Mycenaceae</taxon>
        <taxon>Mycena</taxon>
    </lineage>
</organism>
<gene>
    <name evidence="5" type="ORF">MVEN_01230900</name>
</gene>
<feature type="coiled-coil region" evidence="3">
    <location>
        <begin position="343"/>
        <end position="370"/>
    </location>
</feature>
<evidence type="ECO:0000256" key="3">
    <source>
        <dbReference type="SAM" id="Coils"/>
    </source>
</evidence>
<evidence type="ECO:0000313" key="6">
    <source>
        <dbReference type="Proteomes" id="UP000620124"/>
    </source>
</evidence>
<feature type="compositionally biased region" description="Basic and acidic residues" evidence="4">
    <location>
        <begin position="464"/>
        <end position="476"/>
    </location>
</feature>
<accession>A0A8H6Y4S4</accession>
<comment type="subcellular location">
    <subcellularLocation>
        <location evidence="1">Nucleus</location>
    </subcellularLocation>
</comment>
<feature type="coiled-coil region" evidence="3">
    <location>
        <begin position="282"/>
        <end position="309"/>
    </location>
</feature>
<evidence type="ECO:0000256" key="4">
    <source>
        <dbReference type="SAM" id="MobiDB-lite"/>
    </source>
</evidence>
<evidence type="ECO:0000313" key="5">
    <source>
        <dbReference type="EMBL" id="KAF7352652.1"/>
    </source>
</evidence>
<comment type="caution">
    <text evidence="5">The sequence shown here is derived from an EMBL/GenBank/DDBJ whole genome shotgun (WGS) entry which is preliminary data.</text>
</comment>
<feature type="compositionally biased region" description="Acidic residues" evidence="4">
    <location>
        <begin position="451"/>
        <end position="463"/>
    </location>
</feature>
<dbReference type="EMBL" id="JACAZI010000009">
    <property type="protein sequence ID" value="KAF7352652.1"/>
    <property type="molecule type" value="Genomic_DNA"/>
</dbReference>
<feature type="compositionally biased region" description="Low complexity" evidence="4">
    <location>
        <begin position="410"/>
        <end position="426"/>
    </location>
</feature>